<proteinExistence type="evidence at transcript level"/>
<dbReference type="NCBIfam" id="TIGR00229">
    <property type="entry name" value="sensory_box"/>
    <property type="match status" value="2"/>
</dbReference>
<dbReference type="InterPro" id="IPR000014">
    <property type="entry name" value="PAS"/>
</dbReference>
<keyword evidence="4" id="KW-0288">FMN</keyword>
<keyword evidence="3" id="KW-0285">Flavoprotein</keyword>
<dbReference type="PROSITE" id="PS50113">
    <property type="entry name" value="PAC"/>
    <property type="match status" value="2"/>
</dbReference>
<dbReference type="Gene3D" id="3.30.450.20">
    <property type="entry name" value="PAS domain"/>
    <property type="match status" value="2"/>
</dbReference>
<dbReference type="PROSITE" id="PS50112">
    <property type="entry name" value="PAS"/>
    <property type="match status" value="2"/>
</dbReference>
<dbReference type="SMART" id="SM00091">
    <property type="entry name" value="PAS"/>
    <property type="match status" value="2"/>
</dbReference>
<sequence>MQRELENAVSDFDFAFVVSDCSVPSQPITYASPSFLKLTGYEADEVIGRNCRFLQGPETDQDKVAQLRSAIAKRQEYEVCLLNYRKDGTTFYNQLHISPVFGDGDELKFYVGVQASVSELAPRVGDEETVDDVAHAAIEQLQRKKARDVRKSIEQAPVFADGACAQLPQCIISPLLRLRHSFVLSDPCRPDTPIVFVSDKFLQLSGYSREEVVGRNCRFLQGPGTDMGEVARLKEALHHDPPQPVTVRLLNYRKDGSTFWNALHVAPIRDSSGKVALYVGVQLNVAEVEADTTPESGRVGHAAGDTLPAVAVVQRGVVGAVRVACRAWGAWTRSR</sequence>
<evidence type="ECO:0000256" key="1">
    <source>
        <dbReference type="ARBA" id="ARBA00022543"/>
    </source>
</evidence>
<dbReference type="Pfam" id="PF13426">
    <property type="entry name" value="PAS_9"/>
    <property type="match status" value="2"/>
</dbReference>
<evidence type="ECO:0000256" key="4">
    <source>
        <dbReference type="ARBA" id="ARBA00022643"/>
    </source>
</evidence>
<evidence type="ECO:0000313" key="8">
    <source>
        <dbReference type="EMBL" id="AML79623.1"/>
    </source>
</evidence>
<keyword evidence="1" id="KW-0675">Receptor</keyword>
<dbReference type="CDD" id="cd00130">
    <property type="entry name" value="PAS"/>
    <property type="match status" value="2"/>
</dbReference>
<keyword evidence="2" id="KW-0716">Sensory transduction</keyword>
<dbReference type="SMART" id="SM00086">
    <property type="entry name" value="PAC"/>
    <property type="match status" value="2"/>
</dbReference>
<feature type="domain" description="PAS" evidence="6">
    <location>
        <begin position="1"/>
        <end position="74"/>
    </location>
</feature>
<dbReference type="InterPro" id="IPR035965">
    <property type="entry name" value="PAS-like_dom_sf"/>
</dbReference>
<dbReference type="EMBL" id="KU702133">
    <property type="protein sequence ID" value="AML79623.1"/>
    <property type="molecule type" value="mRNA"/>
</dbReference>
<feature type="domain" description="PAC" evidence="7">
    <location>
        <begin position="75"/>
        <end position="129"/>
    </location>
</feature>
<dbReference type="GO" id="GO:0005634">
    <property type="term" value="C:nucleus"/>
    <property type="evidence" value="ECO:0007669"/>
    <property type="project" value="TreeGrafter"/>
</dbReference>
<dbReference type="GO" id="GO:0009881">
    <property type="term" value="F:photoreceptor activity"/>
    <property type="evidence" value="ECO:0007669"/>
    <property type="project" value="UniProtKB-KW"/>
</dbReference>
<organism evidence="8">
    <name type="scientific">Leptosira obovata</name>
    <dbReference type="NCBI Taxonomy" id="53270"/>
    <lineage>
        <taxon>Eukaryota</taxon>
        <taxon>Viridiplantae</taxon>
        <taxon>Chlorophyta</taxon>
        <taxon>core chlorophytes</taxon>
        <taxon>Trebouxiophyceae</taxon>
        <taxon>Trebouxiophyceae incertae sedis</taxon>
        <taxon>Leptosira</taxon>
    </lineage>
</organism>
<evidence type="ECO:0000259" key="7">
    <source>
        <dbReference type="PROSITE" id="PS50113"/>
    </source>
</evidence>
<keyword evidence="1" id="KW-0600">Photoreceptor protein</keyword>
<reference evidence="8" key="1">
    <citation type="journal article" date="2016" name="Proc. Natl. Acad. Sci. U.S.A.">
        <title>Functional and topological diversity of LOV domain photoreceptors.</title>
        <authorList>
            <person name="Glantz S.T."/>
            <person name="Carpenter E.J."/>
            <person name="Melkonian M."/>
            <person name="Gardner K.H."/>
            <person name="Boyden E.S."/>
            <person name="Wong G.K."/>
            <person name="Chow B.Y."/>
        </authorList>
    </citation>
    <scope>NUCLEOTIDE SEQUENCE</scope>
    <source>
        <strain evidence="8">ZNUM_2025393</strain>
    </source>
</reference>
<dbReference type="InterPro" id="IPR001610">
    <property type="entry name" value="PAC"/>
</dbReference>
<evidence type="ECO:0000256" key="2">
    <source>
        <dbReference type="ARBA" id="ARBA00022606"/>
    </source>
</evidence>
<name>A0A140F7L9_9CHLO</name>
<evidence type="ECO:0000259" key="6">
    <source>
        <dbReference type="PROSITE" id="PS50112"/>
    </source>
</evidence>
<evidence type="ECO:0000256" key="5">
    <source>
        <dbReference type="ARBA" id="ARBA00022991"/>
    </source>
</evidence>
<protein>
    <submittedName>
        <fullName evidence="8">Putative LOV domain-containing protein</fullName>
    </submittedName>
</protein>
<dbReference type="InterPro" id="IPR000700">
    <property type="entry name" value="PAS-assoc_C"/>
</dbReference>
<dbReference type="AlphaFoldDB" id="A0A140F7L9"/>
<feature type="domain" description="PAS" evidence="6">
    <location>
        <begin position="194"/>
        <end position="216"/>
    </location>
</feature>
<feature type="domain" description="PAC" evidence="7">
    <location>
        <begin position="243"/>
        <end position="297"/>
    </location>
</feature>
<evidence type="ECO:0000256" key="3">
    <source>
        <dbReference type="ARBA" id="ARBA00022630"/>
    </source>
</evidence>
<accession>A0A140F7L9</accession>
<dbReference type="PANTHER" id="PTHR47429">
    <property type="entry name" value="PROTEIN TWIN LOV 1"/>
    <property type="match status" value="1"/>
</dbReference>
<keyword evidence="5" id="KW-0157">Chromophore</keyword>
<dbReference type="PANTHER" id="PTHR47429:SF2">
    <property type="entry name" value="PROTEIN TWIN LOV 1"/>
    <property type="match status" value="1"/>
</dbReference>
<dbReference type="SUPFAM" id="SSF55785">
    <property type="entry name" value="PYP-like sensor domain (PAS domain)"/>
    <property type="match status" value="2"/>
</dbReference>
<dbReference type="GO" id="GO:0009637">
    <property type="term" value="P:response to blue light"/>
    <property type="evidence" value="ECO:0007669"/>
    <property type="project" value="UniProtKB-ARBA"/>
</dbReference>